<organism evidence="1 2">
    <name type="scientific">Parasponia andersonii</name>
    <name type="common">Sponia andersonii</name>
    <dbReference type="NCBI Taxonomy" id="3476"/>
    <lineage>
        <taxon>Eukaryota</taxon>
        <taxon>Viridiplantae</taxon>
        <taxon>Streptophyta</taxon>
        <taxon>Embryophyta</taxon>
        <taxon>Tracheophyta</taxon>
        <taxon>Spermatophyta</taxon>
        <taxon>Magnoliopsida</taxon>
        <taxon>eudicotyledons</taxon>
        <taxon>Gunneridae</taxon>
        <taxon>Pentapetalae</taxon>
        <taxon>rosids</taxon>
        <taxon>fabids</taxon>
        <taxon>Rosales</taxon>
        <taxon>Cannabaceae</taxon>
        <taxon>Parasponia</taxon>
    </lineage>
</organism>
<feature type="non-terminal residue" evidence="1">
    <location>
        <position position="1"/>
    </location>
</feature>
<feature type="non-terminal residue" evidence="1">
    <location>
        <position position="57"/>
    </location>
</feature>
<keyword evidence="2" id="KW-1185">Reference proteome</keyword>
<dbReference type="AlphaFoldDB" id="A0A2P5E1R2"/>
<dbReference type="EMBL" id="JXTB01000004">
    <property type="protein sequence ID" value="PON79475.1"/>
    <property type="molecule type" value="Genomic_DNA"/>
</dbReference>
<protein>
    <submittedName>
        <fullName evidence="1">Uncharacterized protein</fullName>
    </submittedName>
</protein>
<evidence type="ECO:0000313" key="2">
    <source>
        <dbReference type="Proteomes" id="UP000237105"/>
    </source>
</evidence>
<gene>
    <name evidence="1" type="ORF">PanWU01x14_012100</name>
</gene>
<proteinExistence type="predicted"/>
<sequence length="57" mass="6109">SSTYACGWSSPTPNGTTLGTCSRDWSTIVWTCRCKGEGQSSTLTRNKLGTTTLTSPY</sequence>
<evidence type="ECO:0000313" key="1">
    <source>
        <dbReference type="EMBL" id="PON79475.1"/>
    </source>
</evidence>
<comment type="caution">
    <text evidence="1">The sequence shown here is derived from an EMBL/GenBank/DDBJ whole genome shotgun (WGS) entry which is preliminary data.</text>
</comment>
<reference evidence="2" key="1">
    <citation type="submission" date="2016-06" db="EMBL/GenBank/DDBJ databases">
        <title>Parallel loss of symbiosis genes in relatives of nitrogen-fixing non-legume Parasponia.</title>
        <authorList>
            <person name="Van Velzen R."/>
            <person name="Holmer R."/>
            <person name="Bu F."/>
            <person name="Rutten L."/>
            <person name="Van Zeijl A."/>
            <person name="Liu W."/>
            <person name="Santuari L."/>
            <person name="Cao Q."/>
            <person name="Sharma T."/>
            <person name="Shen D."/>
            <person name="Roswanjaya Y."/>
            <person name="Wardhani T."/>
            <person name="Kalhor M.S."/>
            <person name="Jansen J."/>
            <person name="Van den Hoogen J."/>
            <person name="Gungor B."/>
            <person name="Hartog M."/>
            <person name="Hontelez J."/>
            <person name="Verver J."/>
            <person name="Yang W.-C."/>
            <person name="Schijlen E."/>
            <person name="Repin R."/>
            <person name="Schilthuizen M."/>
            <person name="Schranz E."/>
            <person name="Heidstra R."/>
            <person name="Miyata K."/>
            <person name="Fedorova E."/>
            <person name="Kohlen W."/>
            <person name="Bisseling T."/>
            <person name="Smit S."/>
            <person name="Geurts R."/>
        </authorList>
    </citation>
    <scope>NUCLEOTIDE SEQUENCE [LARGE SCALE GENOMIC DNA]</scope>
    <source>
        <strain evidence="2">cv. WU1-14</strain>
    </source>
</reference>
<name>A0A2P5E1R2_PARAD</name>
<dbReference type="Proteomes" id="UP000237105">
    <property type="component" value="Unassembled WGS sequence"/>
</dbReference>
<accession>A0A2P5E1R2</accession>